<organism evidence="1 2">
    <name type="scientific">Neurospora hispaniola</name>
    <dbReference type="NCBI Taxonomy" id="588809"/>
    <lineage>
        <taxon>Eukaryota</taxon>
        <taxon>Fungi</taxon>
        <taxon>Dikarya</taxon>
        <taxon>Ascomycota</taxon>
        <taxon>Pezizomycotina</taxon>
        <taxon>Sordariomycetes</taxon>
        <taxon>Sordariomycetidae</taxon>
        <taxon>Sordariales</taxon>
        <taxon>Sordariaceae</taxon>
        <taxon>Neurospora</taxon>
    </lineage>
</organism>
<dbReference type="RefSeq" id="XP_062690103.1">
    <property type="nucleotide sequence ID" value="XM_062835288.1"/>
</dbReference>
<gene>
    <name evidence="1" type="ORF">B0T23DRAFT_322324</name>
</gene>
<evidence type="ECO:0000313" key="1">
    <source>
        <dbReference type="EMBL" id="KAK3487976.1"/>
    </source>
</evidence>
<dbReference type="Proteomes" id="UP001285908">
    <property type="component" value="Unassembled WGS sequence"/>
</dbReference>
<dbReference type="EMBL" id="JAULSX010000007">
    <property type="protein sequence ID" value="KAK3487976.1"/>
    <property type="molecule type" value="Genomic_DNA"/>
</dbReference>
<keyword evidence="2" id="KW-1185">Reference proteome</keyword>
<comment type="caution">
    <text evidence="1">The sequence shown here is derived from an EMBL/GenBank/DDBJ whole genome shotgun (WGS) entry which is preliminary data.</text>
</comment>
<dbReference type="AlphaFoldDB" id="A0AAJ0I2L2"/>
<reference evidence="1 2" key="1">
    <citation type="journal article" date="2023" name="Mol. Phylogenet. Evol.">
        <title>Genome-scale phylogeny and comparative genomics of the fungal order Sordariales.</title>
        <authorList>
            <person name="Hensen N."/>
            <person name="Bonometti L."/>
            <person name="Westerberg I."/>
            <person name="Brannstrom I.O."/>
            <person name="Guillou S."/>
            <person name="Cros-Aarteil S."/>
            <person name="Calhoun S."/>
            <person name="Haridas S."/>
            <person name="Kuo A."/>
            <person name="Mondo S."/>
            <person name="Pangilinan J."/>
            <person name="Riley R."/>
            <person name="LaButti K."/>
            <person name="Andreopoulos B."/>
            <person name="Lipzen A."/>
            <person name="Chen C."/>
            <person name="Yan M."/>
            <person name="Daum C."/>
            <person name="Ng V."/>
            <person name="Clum A."/>
            <person name="Steindorff A."/>
            <person name="Ohm R.A."/>
            <person name="Martin F."/>
            <person name="Silar P."/>
            <person name="Natvig D.O."/>
            <person name="Lalanne C."/>
            <person name="Gautier V."/>
            <person name="Ament-Velasquez S.L."/>
            <person name="Kruys A."/>
            <person name="Hutchinson M.I."/>
            <person name="Powell A.J."/>
            <person name="Barry K."/>
            <person name="Miller A.N."/>
            <person name="Grigoriev I.V."/>
            <person name="Debuchy R."/>
            <person name="Gladieux P."/>
            <person name="Hiltunen Thoren M."/>
            <person name="Johannesson H."/>
        </authorList>
    </citation>
    <scope>NUCLEOTIDE SEQUENCE [LARGE SCALE GENOMIC DNA]</scope>
    <source>
        <strain evidence="1 2">FGSC 10403</strain>
    </source>
</reference>
<dbReference type="GeneID" id="87872910"/>
<dbReference type="InterPro" id="IPR022085">
    <property type="entry name" value="OpdG"/>
</dbReference>
<dbReference type="Pfam" id="PF12311">
    <property type="entry name" value="DUF3632"/>
    <property type="match status" value="1"/>
</dbReference>
<name>A0AAJ0I2L2_9PEZI</name>
<sequence length="390" mass="43296">MLERGNRHSSSGATIISNKSAIDSDRMSFAALEEEDPYLPNLWICDVNLTDNQELAMEHLIAHLNHPRVVSLQATTNALNALMPWKAVPENHMSFDTTTRSLSSISSMQLKHPAARVMREFWCIFFDIAKNIPYWHPAQKRLQNLIKKLADLCEADVKVEKKEWMTRERDDPETLASLLPSHVVGALAECFMASAAEWMTFAAHLLWKQALDWDNPASDKSGKNSSYIWDWGSPTGVMYGGEPGMHMDRWLYWYATFRSIIKKCGKLEEANLVVYYAQVSKTAMDRVMGAPESNTVGGDHAKKSKSEVSGYLTGEDLIARGIAGIRLGNSGTSEYDAVGDVIEGIASLTLEATVFKEEAVSSETTSSKKADVKTEAVAKGKLIIKSEVLD</sequence>
<evidence type="ECO:0000313" key="2">
    <source>
        <dbReference type="Proteomes" id="UP001285908"/>
    </source>
</evidence>
<accession>A0AAJ0I2L2</accession>
<protein>
    <submittedName>
        <fullName evidence="1">Uncharacterized protein</fullName>
    </submittedName>
</protein>
<proteinExistence type="predicted"/>